<dbReference type="EMBL" id="UARW01000010">
    <property type="protein sequence ID" value="SQD01211.1"/>
    <property type="molecule type" value="Genomic_DNA"/>
</dbReference>
<evidence type="ECO:0000313" key="2">
    <source>
        <dbReference type="Proteomes" id="UP000250991"/>
    </source>
</evidence>
<gene>
    <name evidence="1" type="ORF">NCTC8009_01629</name>
</gene>
<organism evidence="1 2">
    <name type="scientific">Escherichia coli</name>
    <dbReference type="NCBI Taxonomy" id="562"/>
    <lineage>
        <taxon>Bacteria</taxon>
        <taxon>Pseudomonadati</taxon>
        <taxon>Pseudomonadota</taxon>
        <taxon>Gammaproteobacteria</taxon>
        <taxon>Enterobacterales</taxon>
        <taxon>Enterobacteriaceae</taxon>
        <taxon>Escherichia</taxon>
    </lineage>
</organism>
<protein>
    <submittedName>
        <fullName evidence="1">Putative radical SAM protein</fullName>
    </submittedName>
</protein>
<sequence length="78" mass="8478">MYQQAVSQANIVGLCVGTRPDCVPDAVLDLLCEYKDQGYEVWLELGYKPPTTKHCIASTAAMILPVISVQPSWHVSAG</sequence>
<evidence type="ECO:0000313" key="1">
    <source>
        <dbReference type="EMBL" id="SQD01211.1"/>
    </source>
</evidence>
<proteinExistence type="predicted"/>
<accession>A0A2X3JZT5</accession>
<reference evidence="1 2" key="1">
    <citation type="submission" date="2018-06" db="EMBL/GenBank/DDBJ databases">
        <authorList>
            <consortium name="Pathogen Informatics"/>
            <person name="Doyle S."/>
        </authorList>
    </citation>
    <scope>NUCLEOTIDE SEQUENCE [LARGE SCALE GENOMIC DNA]</scope>
    <source>
        <strain evidence="1 2">NCTC8009</strain>
    </source>
</reference>
<name>A0A2X3JZT5_ECOLX</name>
<dbReference type="Proteomes" id="UP000250991">
    <property type="component" value="Unassembled WGS sequence"/>
</dbReference>
<dbReference type="AlphaFoldDB" id="A0A2X3JZT5"/>